<evidence type="ECO:0000313" key="2">
    <source>
        <dbReference type="EMBL" id="KAJ7348023.1"/>
    </source>
</evidence>
<dbReference type="EMBL" id="JARIHO010000018">
    <property type="protein sequence ID" value="KAJ7348023.1"/>
    <property type="molecule type" value="Genomic_DNA"/>
</dbReference>
<accession>A0AAD7A3A8</accession>
<feature type="compositionally biased region" description="Basic and acidic residues" evidence="1">
    <location>
        <begin position="169"/>
        <end position="179"/>
    </location>
</feature>
<organism evidence="2 3">
    <name type="scientific">Mycena albidolilacea</name>
    <dbReference type="NCBI Taxonomy" id="1033008"/>
    <lineage>
        <taxon>Eukaryota</taxon>
        <taxon>Fungi</taxon>
        <taxon>Dikarya</taxon>
        <taxon>Basidiomycota</taxon>
        <taxon>Agaricomycotina</taxon>
        <taxon>Agaricomycetes</taxon>
        <taxon>Agaricomycetidae</taxon>
        <taxon>Agaricales</taxon>
        <taxon>Marasmiineae</taxon>
        <taxon>Mycenaceae</taxon>
        <taxon>Mycena</taxon>
    </lineage>
</organism>
<name>A0AAD7A3A8_9AGAR</name>
<reference evidence="2" key="1">
    <citation type="submission" date="2023-03" db="EMBL/GenBank/DDBJ databases">
        <title>Massive genome expansion in bonnet fungi (Mycena s.s.) driven by repeated elements and novel gene families across ecological guilds.</title>
        <authorList>
            <consortium name="Lawrence Berkeley National Laboratory"/>
            <person name="Harder C.B."/>
            <person name="Miyauchi S."/>
            <person name="Viragh M."/>
            <person name="Kuo A."/>
            <person name="Thoen E."/>
            <person name="Andreopoulos B."/>
            <person name="Lu D."/>
            <person name="Skrede I."/>
            <person name="Drula E."/>
            <person name="Henrissat B."/>
            <person name="Morin E."/>
            <person name="Kohler A."/>
            <person name="Barry K."/>
            <person name="LaButti K."/>
            <person name="Morin E."/>
            <person name="Salamov A."/>
            <person name="Lipzen A."/>
            <person name="Mereny Z."/>
            <person name="Hegedus B."/>
            <person name="Baldrian P."/>
            <person name="Stursova M."/>
            <person name="Weitz H."/>
            <person name="Taylor A."/>
            <person name="Grigoriev I.V."/>
            <person name="Nagy L.G."/>
            <person name="Martin F."/>
            <person name="Kauserud H."/>
        </authorList>
    </citation>
    <scope>NUCLEOTIDE SEQUENCE</scope>
    <source>
        <strain evidence="2">CBHHK002</strain>
    </source>
</reference>
<sequence length="179" mass="19398">MTGTTPARACRPLLHRVDQQASAFLHQKLKIKAPKSAPASISALGGEMMMHRGRIVDLGTICYEYYVPQKALNSEEQEVFLLNVSELLRGVSAMTLRGFENLEESGKDGVVNGLLEHGAMVFGGVAKSELGSYCTQHSRREASPNVAPAPSHRDEQAGRQEHGQGAQGGRKETMGRVVQ</sequence>
<gene>
    <name evidence="2" type="ORF">DFH08DRAFT_960387</name>
</gene>
<dbReference type="AlphaFoldDB" id="A0AAD7A3A8"/>
<feature type="compositionally biased region" description="Basic and acidic residues" evidence="1">
    <location>
        <begin position="151"/>
        <end position="162"/>
    </location>
</feature>
<evidence type="ECO:0000256" key="1">
    <source>
        <dbReference type="SAM" id="MobiDB-lite"/>
    </source>
</evidence>
<dbReference type="Proteomes" id="UP001218218">
    <property type="component" value="Unassembled WGS sequence"/>
</dbReference>
<comment type="caution">
    <text evidence="2">The sequence shown here is derived from an EMBL/GenBank/DDBJ whole genome shotgun (WGS) entry which is preliminary data.</text>
</comment>
<evidence type="ECO:0000313" key="3">
    <source>
        <dbReference type="Proteomes" id="UP001218218"/>
    </source>
</evidence>
<feature type="region of interest" description="Disordered" evidence="1">
    <location>
        <begin position="135"/>
        <end position="179"/>
    </location>
</feature>
<protein>
    <submittedName>
        <fullName evidence="2">Uncharacterized protein</fullName>
    </submittedName>
</protein>
<keyword evidence="3" id="KW-1185">Reference proteome</keyword>
<proteinExistence type="predicted"/>